<protein>
    <submittedName>
        <fullName evidence="2">Uncharacterized protein</fullName>
    </submittedName>
</protein>
<sequence>MPNFLEFGLYSHTIPAVTTRPGIYLSSISQDILDSRVADVASRRSAECAGRAPAGRRPPAAARRPLSPKSVTRPSAPPP</sequence>
<evidence type="ECO:0000256" key="1">
    <source>
        <dbReference type="SAM" id="MobiDB-lite"/>
    </source>
</evidence>
<name>A0A4C1Z5A1_EUMVA</name>
<dbReference type="Proteomes" id="UP000299102">
    <property type="component" value="Unassembled WGS sequence"/>
</dbReference>
<proteinExistence type="predicted"/>
<gene>
    <name evidence="2" type="ORF">EVAR_99492_1</name>
</gene>
<evidence type="ECO:0000313" key="3">
    <source>
        <dbReference type="Proteomes" id="UP000299102"/>
    </source>
</evidence>
<organism evidence="2 3">
    <name type="scientific">Eumeta variegata</name>
    <name type="common">Bagworm moth</name>
    <name type="synonym">Eumeta japonica</name>
    <dbReference type="NCBI Taxonomy" id="151549"/>
    <lineage>
        <taxon>Eukaryota</taxon>
        <taxon>Metazoa</taxon>
        <taxon>Ecdysozoa</taxon>
        <taxon>Arthropoda</taxon>
        <taxon>Hexapoda</taxon>
        <taxon>Insecta</taxon>
        <taxon>Pterygota</taxon>
        <taxon>Neoptera</taxon>
        <taxon>Endopterygota</taxon>
        <taxon>Lepidoptera</taxon>
        <taxon>Glossata</taxon>
        <taxon>Ditrysia</taxon>
        <taxon>Tineoidea</taxon>
        <taxon>Psychidae</taxon>
        <taxon>Oiketicinae</taxon>
        <taxon>Eumeta</taxon>
    </lineage>
</organism>
<feature type="region of interest" description="Disordered" evidence="1">
    <location>
        <begin position="43"/>
        <end position="79"/>
    </location>
</feature>
<keyword evidence="3" id="KW-1185">Reference proteome</keyword>
<feature type="compositionally biased region" description="Low complexity" evidence="1">
    <location>
        <begin position="49"/>
        <end position="65"/>
    </location>
</feature>
<dbReference type="EMBL" id="BGZK01001560">
    <property type="protein sequence ID" value="GBP82353.1"/>
    <property type="molecule type" value="Genomic_DNA"/>
</dbReference>
<reference evidence="2 3" key="1">
    <citation type="journal article" date="2019" name="Commun. Biol.">
        <title>The bagworm genome reveals a unique fibroin gene that provides high tensile strength.</title>
        <authorList>
            <person name="Kono N."/>
            <person name="Nakamura H."/>
            <person name="Ohtoshi R."/>
            <person name="Tomita M."/>
            <person name="Numata K."/>
            <person name="Arakawa K."/>
        </authorList>
    </citation>
    <scope>NUCLEOTIDE SEQUENCE [LARGE SCALE GENOMIC DNA]</scope>
</reference>
<dbReference type="AlphaFoldDB" id="A0A4C1Z5A1"/>
<evidence type="ECO:0000313" key="2">
    <source>
        <dbReference type="EMBL" id="GBP82353.1"/>
    </source>
</evidence>
<accession>A0A4C1Z5A1</accession>
<comment type="caution">
    <text evidence="2">The sequence shown here is derived from an EMBL/GenBank/DDBJ whole genome shotgun (WGS) entry which is preliminary data.</text>
</comment>